<evidence type="ECO:0000256" key="1">
    <source>
        <dbReference type="ARBA" id="ARBA00023125"/>
    </source>
</evidence>
<comment type="caution">
    <text evidence="4">The sequence shown here is derived from an EMBL/GenBank/DDBJ whole genome shotgun (WGS) entry which is preliminary data.</text>
</comment>
<evidence type="ECO:0000313" key="5">
    <source>
        <dbReference type="Proteomes" id="UP000603904"/>
    </source>
</evidence>
<dbReference type="Pfam" id="PF00440">
    <property type="entry name" value="TetR_N"/>
    <property type="match status" value="1"/>
</dbReference>
<feature type="DNA-binding region" description="H-T-H motif" evidence="2">
    <location>
        <begin position="35"/>
        <end position="54"/>
    </location>
</feature>
<organism evidence="4 5">
    <name type="scientific">Microbispora corallina</name>
    <dbReference type="NCBI Taxonomy" id="83302"/>
    <lineage>
        <taxon>Bacteria</taxon>
        <taxon>Bacillati</taxon>
        <taxon>Actinomycetota</taxon>
        <taxon>Actinomycetes</taxon>
        <taxon>Streptosporangiales</taxon>
        <taxon>Streptosporangiaceae</taxon>
        <taxon>Microbispora</taxon>
    </lineage>
</organism>
<dbReference type="PRINTS" id="PR00455">
    <property type="entry name" value="HTHTETR"/>
</dbReference>
<dbReference type="SUPFAM" id="SSF46689">
    <property type="entry name" value="Homeodomain-like"/>
    <property type="match status" value="1"/>
</dbReference>
<protein>
    <submittedName>
        <fullName evidence="4">TetR family transcriptional regulator</fullName>
    </submittedName>
</protein>
<dbReference type="Pfam" id="PF17920">
    <property type="entry name" value="TetR_C_16"/>
    <property type="match status" value="1"/>
</dbReference>
<evidence type="ECO:0000259" key="3">
    <source>
        <dbReference type="PROSITE" id="PS50977"/>
    </source>
</evidence>
<dbReference type="RefSeq" id="WP_204056347.1">
    <property type="nucleotide sequence ID" value="NZ_BAAAGP010000002.1"/>
</dbReference>
<dbReference type="SUPFAM" id="SSF48498">
    <property type="entry name" value="Tetracyclin repressor-like, C-terminal domain"/>
    <property type="match status" value="1"/>
</dbReference>
<dbReference type="PANTHER" id="PTHR30055">
    <property type="entry name" value="HTH-TYPE TRANSCRIPTIONAL REGULATOR RUTR"/>
    <property type="match status" value="1"/>
</dbReference>
<dbReference type="EMBL" id="BOOC01000005">
    <property type="protein sequence ID" value="GIH38732.1"/>
    <property type="molecule type" value="Genomic_DNA"/>
</dbReference>
<accession>A0ABQ4FVE0</accession>
<reference evidence="4 5" key="1">
    <citation type="submission" date="2021-01" db="EMBL/GenBank/DDBJ databases">
        <title>Whole genome shotgun sequence of Microbispora corallina NBRC 16416.</title>
        <authorList>
            <person name="Komaki H."/>
            <person name="Tamura T."/>
        </authorList>
    </citation>
    <scope>NUCLEOTIDE SEQUENCE [LARGE SCALE GENOMIC DNA]</scope>
    <source>
        <strain evidence="4 5">NBRC 16416</strain>
    </source>
</reference>
<dbReference type="PANTHER" id="PTHR30055:SF235">
    <property type="entry name" value="TRANSCRIPTIONAL REGULATORY PROTEIN"/>
    <property type="match status" value="1"/>
</dbReference>
<name>A0ABQ4FVE0_9ACTN</name>
<evidence type="ECO:0000313" key="4">
    <source>
        <dbReference type="EMBL" id="GIH38732.1"/>
    </source>
</evidence>
<feature type="domain" description="HTH tetR-type" evidence="3">
    <location>
        <begin position="12"/>
        <end position="72"/>
    </location>
</feature>
<proteinExistence type="predicted"/>
<sequence length="201" mass="21440">METRSGRRPGTPQTREAILDAAMRAFAEDGYAGTTIRGVARVAGVDPALVMHFFGSKDGLFEAAIRAGEIPLGLLVEAFEGDPGGLGERLVSRYVALWEDQVHGPRLRAVMSAAASSPAAAAMLKEFVTQKVLLPMTRRLGVERADTRGILAGAQLIGVAFARYVLEIEPLAKLGRDELVRCVAPAIQRYLTGDLPLDGGI</sequence>
<dbReference type="PROSITE" id="PS50977">
    <property type="entry name" value="HTH_TETR_2"/>
    <property type="match status" value="1"/>
</dbReference>
<dbReference type="Gene3D" id="1.10.357.10">
    <property type="entry name" value="Tetracycline Repressor, domain 2"/>
    <property type="match status" value="1"/>
</dbReference>
<dbReference type="InterPro" id="IPR001647">
    <property type="entry name" value="HTH_TetR"/>
</dbReference>
<dbReference type="InterPro" id="IPR009057">
    <property type="entry name" value="Homeodomain-like_sf"/>
</dbReference>
<dbReference type="InterPro" id="IPR041678">
    <property type="entry name" value="TetR_C_16"/>
</dbReference>
<gene>
    <name evidence="4" type="ORF">Mco01_17320</name>
</gene>
<dbReference type="InterPro" id="IPR036271">
    <property type="entry name" value="Tet_transcr_reg_TetR-rel_C_sf"/>
</dbReference>
<evidence type="ECO:0000256" key="2">
    <source>
        <dbReference type="PROSITE-ProRule" id="PRU00335"/>
    </source>
</evidence>
<dbReference type="Gene3D" id="1.10.10.60">
    <property type="entry name" value="Homeodomain-like"/>
    <property type="match status" value="1"/>
</dbReference>
<keyword evidence="5" id="KW-1185">Reference proteome</keyword>
<dbReference type="Proteomes" id="UP000603904">
    <property type="component" value="Unassembled WGS sequence"/>
</dbReference>
<dbReference type="InterPro" id="IPR050109">
    <property type="entry name" value="HTH-type_TetR-like_transc_reg"/>
</dbReference>
<keyword evidence="1 2" id="KW-0238">DNA-binding</keyword>